<sequence>MENYIERKMKEKQGLPPDPYAFVPSSIYRSTFQQPSSSFFSPSQKTWTLPTATAYQTRTRPESSLGDPYSQFTIKLCPVDESGYNNSSRTEDTQSEQSSEIFEESKEYDQPKSSSENSEEDKDDVDISNILMANTTGSVDRTEAIYDSSEEVISSLPQSCASKPNSGPWFSLDDIPPSKWRRRLIEFGAWLDTRLMKDSDPYKVIEEFCCRMTGTLKAWYRNLGAVRQNQFHELGTAVAVLGVLHEEFIGDGAIIDKKVRQEYFEMRCCSIRMKDLDRHFQRMSQRFYMLNGPNDPSLKNTYVASLLAEVQPELNRMTMVIQKDFSALTMGQIHQMTQEAVDKLYI</sequence>
<keyword evidence="3" id="KW-1185">Reference proteome</keyword>
<evidence type="ECO:0008006" key="4">
    <source>
        <dbReference type="Google" id="ProtNLM"/>
    </source>
</evidence>
<dbReference type="PANTHER" id="PTHR48435">
    <property type="entry name" value="POLYPROTEIN"/>
    <property type="match status" value="1"/>
</dbReference>
<evidence type="ECO:0000313" key="2">
    <source>
        <dbReference type="EMBL" id="RDX83587.1"/>
    </source>
</evidence>
<dbReference type="PANTHER" id="PTHR48435:SF1">
    <property type="entry name" value="POLYPROTEIN"/>
    <property type="match status" value="1"/>
</dbReference>
<feature type="non-terminal residue" evidence="2">
    <location>
        <position position="1"/>
    </location>
</feature>
<name>A0A371FZ37_MUCPR</name>
<dbReference type="OrthoDB" id="1429146at2759"/>
<proteinExistence type="predicted"/>
<organism evidence="2 3">
    <name type="scientific">Mucuna pruriens</name>
    <name type="common">Velvet bean</name>
    <name type="synonym">Dolichos pruriens</name>
    <dbReference type="NCBI Taxonomy" id="157652"/>
    <lineage>
        <taxon>Eukaryota</taxon>
        <taxon>Viridiplantae</taxon>
        <taxon>Streptophyta</taxon>
        <taxon>Embryophyta</taxon>
        <taxon>Tracheophyta</taxon>
        <taxon>Spermatophyta</taxon>
        <taxon>Magnoliopsida</taxon>
        <taxon>eudicotyledons</taxon>
        <taxon>Gunneridae</taxon>
        <taxon>Pentapetalae</taxon>
        <taxon>rosids</taxon>
        <taxon>fabids</taxon>
        <taxon>Fabales</taxon>
        <taxon>Fabaceae</taxon>
        <taxon>Papilionoideae</taxon>
        <taxon>50 kb inversion clade</taxon>
        <taxon>NPAAA clade</taxon>
        <taxon>indigoferoid/millettioid clade</taxon>
        <taxon>Phaseoleae</taxon>
        <taxon>Mucuna</taxon>
    </lineage>
</organism>
<accession>A0A371FZ37</accession>
<dbReference type="EMBL" id="QJKJ01007303">
    <property type="protein sequence ID" value="RDX83587.1"/>
    <property type="molecule type" value="Genomic_DNA"/>
</dbReference>
<feature type="region of interest" description="Disordered" evidence="1">
    <location>
        <begin position="83"/>
        <end position="127"/>
    </location>
</feature>
<dbReference type="AlphaFoldDB" id="A0A371FZ37"/>
<comment type="caution">
    <text evidence="2">The sequence shown here is derived from an EMBL/GenBank/DDBJ whole genome shotgun (WGS) entry which is preliminary data.</text>
</comment>
<reference evidence="2" key="1">
    <citation type="submission" date="2018-05" db="EMBL/GenBank/DDBJ databases">
        <title>Draft genome of Mucuna pruriens seed.</title>
        <authorList>
            <person name="Nnadi N.E."/>
            <person name="Vos R."/>
            <person name="Hasami M.H."/>
            <person name="Devisetty U.K."/>
            <person name="Aguiy J.C."/>
        </authorList>
    </citation>
    <scope>NUCLEOTIDE SEQUENCE [LARGE SCALE GENOMIC DNA]</scope>
    <source>
        <strain evidence="2">JCA_2017</strain>
    </source>
</reference>
<evidence type="ECO:0000313" key="3">
    <source>
        <dbReference type="Proteomes" id="UP000257109"/>
    </source>
</evidence>
<dbReference type="InterPro" id="IPR053098">
    <property type="entry name" value="Petuviruses_polyprotein"/>
</dbReference>
<evidence type="ECO:0000256" key="1">
    <source>
        <dbReference type="SAM" id="MobiDB-lite"/>
    </source>
</evidence>
<dbReference type="Proteomes" id="UP000257109">
    <property type="component" value="Unassembled WGS sequence"/>
</dbReference>
<protein>
    <recommendedName>
        <fullName evidence="4">Polyprotein</fullName>
    </recommendedName>
</protein>
<feature type="compositionally biased region" description="Acidic residues" evidence="1">
    <location>
        <begin position="117"/>
        <end position="126"/>
    </location>
</feature>
<gene>
    <name evidence="2" type="ORF">CR513_35476</name>
</gene>